<proteinExistence type="predicted"/>
<organism evidence="1 2">
    <name type="scientific">Rubroshorea leprosula</name>
    <dbReference type="NCBI Taxonomy" id="152421"/>
    <lineage>
        <taxon>Eukaryota</taxon>
        <taxon>Viridiplantae</taxon>
        <taxon>Streptophyta</taxon>
        <taxon>Embryophyta</taxon>
        <taxon>Tracheophyta</taxon>
        <taxon>Spermatophyta</taxon>
        <taxon>Magnoliopsida</taxon>
        <taxon>eudicotyledons</taxon>
        <taxon>Gunneridae</taxon>
        <taxon>Pentapetalae</taxon>
        <taxon>rosids</taxon>
        <taxon>malvids</taxon>
        <taxon>Malvales</taxon>
        <taxon>Dipterocarpaceae</taxon>
        <taxon>Rubroshorea</taxon>
    </lineage>
</organism>
<protein>
    <submittedName>
        <fullName evidence="1">Uncharacterized protein</fullName>
    </submittedName>
</protein>
<evidence type="ECO:0000313" key="1">
    <source>
        <dbReference type="EMBL" id="GKV46260.1"/>
    </source>
</evidence>
<reference evidence="1 2" key="1">
    <citation type="journal article" date="2021" name="Commun. Biol.">
        <title>The genome of Shorea leprosula (Dipterocarpaceae) highlights the ecological relevance of drought in aseasonal tropical rainforests.</title>
        <authorList>
            <person name="Ng K.K.S."/>
            <person name="Kobayashi M.J."/>
            <person name="Fawcett J.A."/>
            <person name="Hatakeyama M."/>
            <person name="Paape T."/>
            <person name="Ng C.H."/>
            <person name="Ang C.C."/>
            <person name="Tnah L.H."/>
            <person name="Lee C.T."/>
            <person name="Nishiyama T."/>
            <person name="Sese J."/>
            <person name="O'Brien M.J."/>
            <person name="Copetti D."/>
            <person name="Mohd Noor M.I."/>
            <person name="Ong R.C."/>
            <person name="Putra M."/>
            <person name="Sireger I.Z."/>
            <person name="Indrioko S."/>
            <person name="Kosugi Y."/>
            <person name="Izuno A."/>
            <person name="Isagi Y."/>
            <person name="Lee S.L."/>
            <person name="Shimizu K.K."/>
        </authorList>
    </citation>
    <scope>NUCLEOTIDE SEQUENCE [LARGE SCALE GENOMIC DNA]</scope>
    <source>
        <strain evidence="1">214</strain>
    </source>
</reference>
<dbReference type="EMBL" id="BPVZ01000205">
    <property type="protein sequence ID" value="GKV46260.1"/>
    <property type="molecule type" value="Genomic_DNA"/>
</dbReference>
<accession>A0AAV5M9R1</accession>
<dbReference type="AlphaFoldDB" id="A0AAV5M9R1"/>
<gene>
    <name evidence="1" type="ORF">SLEP1_g53257</name>
</gene>
<keyword evidence="2" id="KW-1185">Reference proteome</keyword>
<name>A0AAV5M9R1_9ROSI</name>
<comment type="caution">
    <text evidence="1">The sequence shown here is derived from an EMBL/GenBank/DDBJ whole genome shotgun (WGS) entry which is preliminary data.</text>
</comment>
<evidence type="ECO:0000313" key="2">
    <source>
        <dbReference type="Proteomes" id="UP001054252"/>
    </source>
</evidence>
<sequence>MQFELKEYQAFCEEPRIADMFEAFKERKQLEFKEKLEQIEEDLMVLRLSRIKSPSLPNLPHFRSTFSTLLSLCRNPHPSASSQQPPSLDPSTMELPMPQHNLSSIHHTSIVPRIPVLPHRPSASPWISSPSNTAGSYISSLSGRLLFLFRLSVMATKSCHPSFFSSLFHRLFHPPCRLSFL</sequence>
<dbReference type="Proteomes" id="UP001054252">
    <property type="component" value="Unassembled WGS sequence"/>
</dbReference>